<dbReference type="InterPro" id="IPR015324">
    <property type="entry name" value="Ribosomal_Rsm22-like"/>
</dbReference>
<reference evidence="9" key="1">
    <citation type="submission" date="2025-08" db="UniProtKB">
        <authorList>
            <consortium name="RefSeq"/>
        </authorList>
    </citation>
    <scope>IDENTIFICATION</scope>
    <source>
        <tissue evidence="9">Whole organism</tissue>
    </source>
</reference>
<gene>
    <name evidence="9" type="primary">LOC113203857</name>
</gene>
<keyword evidence="6" id="KW-0496">Mitochondrion</keyword>
<comment type="function">
    <text evidence="7">Mitochondrial ribosome (mitoribosome) assembly factor. Binds at the interface of the head and body domains of the mitochondrial small ribosomal subunit (mt-SSU), occluding the mRNA channel and preventing compaction of the head domain towards the body. Probable inactive methyltransferase: retains the characteristic folding and ability to bind S-adenosyl-L-methionine, but it probably lost its methyltransferase activity.</text>
</comment>
<dbReference type="InterPro" id="IPR052571">
    <property type="entry name" value="Mt_RNA_Methyltransferase"/>
</dbReference>
<dbReference type="KEGG" id="foc:113203857"/>
<organism evidence="8 9">
    <name type="scientific">Frankliniella occidentalis</name>
    <name type="common">Western flower thrips</name>
    <name type="synonym">Euthrips occidentalis</name>
    <dbReference type="NCBI Taxonomy" id="133901"/>
    <lineage>
        <taxon>Eukaryota</taxon>
        <taxon>Metazoa</taxon>
        <taxon>Ecdysozoa</taxon>
        <taxon>Arthropoda</taxon>
        <taxon>Hexapoda</taxon>
        <taxon>Insecta</taxon>
        <taxon>Pterygota</taxon>
        <taxon>Neoptera</taxon>
        <taxon>Paraneoptera</taxon>
        <taxon>Thysanoptera</taxon>
        <taxon>Terebrantia</taxon>
        <taxon>Thripoidea</taxon>
        <taxon>Thripidae</taxon>
        <taxon>Frankliniella</taxon>
    </lineage>
</organism>
<name>A0A6J1S772_FRAOC</name>
<dbReference type="RefSeq" id="XP_026274551.1">
    <property type="nucleotide sequence ID" value="XM_026418766.2"/>
</dbReference>
<keyword evidence="3" id="KW-0809">Transit peptide</keyword>
<evidence type="ECO:0000313" key="8">
    <source>
        <dbReference type="Proteomes" id="UP000504606"/>
    </source>
</evidence>
<dbReference type="GO" id="GO:0046872">
    <property type="term" value="F:metal ion binding"/>
    <property type="evidence" value="ECO:0007669"/>
    <property type="project" value="UniProtKB-KW"/>
</dbReference>
<keyword evidence="5" id="KW-0411">Iron-sulfur</keyword>
<dbReference type="PANTHER" id="PTHR13184">
    <property type="entry name" value="37S RIBOSOMAL PROTEIN S22"/>
    <property type="match status" value="1"/>
</dbReference>
<dbReference type="Pfam" id="PF09243">
    <property type="entry name" value="Rsm22"/>
    <property type="match status" value="1"/>
</dbReference>
<dbReference type="GO" id="GO:0006412">
    <property type="term" value="P:translation"/>
    <property type="evidence" value="ECO:0007669"/>
    <property type="project" value="InterPro"/>
</dbReference>
<dbReference type="Proteomes" id="UP000504606">
    <property type="component" value="Unplaced"/>
</dbReference>
<dbReference type="OrthoDB" id="421327at2759"/>
<evidence type="ECO:0000313" key="9">
    <source>
        <dbReference type="RefSeq" id="XP_026274551.1"/>
    </source>
</evidence>
<dbReference type="PANTHER" id="PTHR13184:SF5">
    <property type="entry name" value="METHYLTRANSFERASE-LIKE PROTEIN 17, MITOCHONDRIAL"/>
    <property type="match status" value="1"/>
</dbReference>
<keyword evidence="8" id="KW-1185">Reference proteome</keyword>
<dbReference type="GO" id="GO:0005763">
    <property type="term" value="C:mitochondrial small ribosomal subunit"/>
    <property type="evidence" value="ECO:0007669"/>
    <property type="project" value="TreeGrafter"/>
</dbReference>
<dbReference type="GeneID" id="113203857"/>
<evidence type="ECO:0000256" key="3">
    <source>
        <dbReference type="ARBA" id="ARBA00022946"/>
    </source>
</evidence>
<keyword evidence="4" id="KW-0408">Iron</keyword>
<keyword evidence="2" id="KW-0479">Metal-binding</keyword>
<dbReference type="GO" id="GO:0003735">
    <property type="term" value="F:structural constituent of ribosome"/>
    <property type="evidence" value="ECO:0007669"/>
    <property type="project" value="TreeGrafter"/>
</dbReference>
<evidence type="ECO:0000256" key="2">
    <source>
        <dbReference type="ARBA" id="ARBA00022723"/>
    </source>
</evidence>
<evidence type="ECO:0000256" key="7">
    <source>
        <dbReference type="ARBA" id="ARBA00045681"/>
    </source>
</evidence>
<dbReference type="AlphaFoldDB" id="A0A6J1S772"/>
<dbReference type="GO" id="GO:0051536">
    <property type="term" value="F:iron-sulfur cluster binding"/>
    <property type="evidence" value="ECO:0007669"/>
    <property type="project" value="UniProtKB-KW"/>
</dbReference>
<accession>A0A6J1S772</accession>
<evidence type="ECO:0000256" key="5">
    <source>
        <dbReference type="ARBA" id="ARBA00023014"/>
    </source>
</evidence>
<sequence length="469" mass="53711">MFIMKGISKLCNPPGRLGSSLKCTSQANVPEESKPLNFVKYLELDSQVEAGVGSRLYHPRNHPGVMRGRVVEPPIDLLQAMEVTAEGRKKSDLSKAADGLKRQLWGRHLPPERSDYIEKMKVERMNTLAAVSELSHEVAPGTYDDLEEKVVTRRLKDLIHPWHPMSVTKETCLQYLISRTPAEYCILHKIFSEIRLKDPTFDPTTLFDFGSGVASGYWATKEVWQKELKEVYNVDSNLEMNELACNLLKLAKQQFSPETGVYFRQYFPVSVDRTYDIVLSAFTLLELPSFKDRMEIVAQLWSKTEKYLVLIEDGNSAGYQAIMEARNLVTHLETPDADDHIAKFHVFSPCPHDFLCPRFIKDKTPCNFEISYLTPKFLEGKQHQKKHLYSYVVLKKAPRPSSDPQWPRCVRETLLRSKSVHLKLCKSNGTLEDVILRKENNNRNAYRCAKRTKWGDCLPGEVGEKEKGT</sequence>
<comment type="subcellular location">
    <subcellularLocation>
        <location evidence="1">Mitochondrion</location>
    </subcellularLocation>
</comment>
<evidence type="ECO:0000256" key="6">
    <source>
        <dbReference type="ARBA" id="ARBA00023128"/>
    </source>
</evidence>
<evidence type="ECO:0000256" key="1">
    <source>
        <dbReference type="ARBA" id="ARBA00004173"/>
    </source>
</evidence>
<protein>
    <submittedName>
        <fullName evidence="9">Methyltransferase-like protein 17, mitochondrial</fullName>
    </submittedName>
</protein>
<evidence type="ECO:0000256" key="4">
    <source>
        <dbReference type="ARBA" id="ARBA00023004"/>
    </source>
</evidence>
<proteinExistence type="predicted"/>
<dbReference type="GO" id="GO:0008168">
    <property type="term" value="F:methyltransferase activity"/>
    <property type="evidence" value="ECO:0007669"/>
    <property type="project" value="InterPro"/>
</dbReference>